<dbReference type="Gene3D" id="2.40.160.180">
    <property type="entry name" value="Carbohydrate-selective porin OprB"/>
    <property type="match status" value="1"/>
</dbReference>
<feature type="signal peptide" evidence="2">
    <location>
        <begin position="1"/>
        <end position="26"/>
    </location>
</feature>
<keyword evidence="4" id="KW-1185">Reference proteome</keyword>
<dbReference type="GO" id="GO:0016020">
    <property type="term" value="C:membrane"/>
    <property type="evidence" value="ECO:0007669"/>
    <property type="project" value="InterPro"/>
</dbReference>
<comment type="caution">
    <text evidence="3">The sequence shown here is derived from an EMBL/GenBank/DDBJ whole genome shotgun (WGS) entry which is preliminary data.</text>
</comment>
<sequence>MPIISVFKGRIAALSLLLAFSGSAAAQEYSIHVQSTFVEQFHPAFHSPYRGANSMDPAARGNETFDATLFAGLRLWRGAELYINPEIDQGFGLSNTVGVAGYVSGEAYKVGKSVPYGRLQRLFLRQSFDLGGEVQTIEDGANQIATTRSADNLVLTFGKISVGDIFDANDYAHDQHTDFLNWAVIDSGAFDYAADAWGYTYGGTAELTYGRWTWRAGLFNLSRVPNTTQLERDFSQFELVGEAEHRHTLWGHAGKVKLLGFVNRGRMGSYNDALANGLNMARVRRYASRPGFAINASQELSDDLGLFTRLSWNDGSKEAYEFTEINRALALGLSLKGNSWQRPEDTVGLAIAVHDISDAARRYLAAGGMGILIGDGRLDHAGSENLAEFYYAAHLTGWATLTADYQLVVNPAYNRDRGPLNVFSLRLHVQG</sequence>
<dbReference type="GO" id="GO:0008643">
    <property type="term" value="P:carbohydrate transport"/>
    <property type="evidence" value="ECO:0007669"/>
    <property type="project" value="InterPro"/>
</dbReference>
<dbReference type="Proteomes" id="UP000570514">
    <property type="component" value="Unassembled WGS sequence"/>
</dbReference>
<dbReference type="EMBL" id="JAASRM010000001">
    <property type="protein sequence ID" value="NIK89109.1"/>
    <property type="molecule type" value="Genomic_DNA"/>
</dbReference>
<dbReference type="AlphaFoldDB" id="A0A846N0U4"/>
<feature type="chain" id="PRO_5033095918" evidence="2">
    <location>
        <begin position="27"/>
        <end position="431"/>
    </location>
</feature>
<evidence type="ECO:0000256" key="1">
    <source>
        <dbReference type="ARBA" id="ARBA00008769"/>
    </source>
</evidence>
<gene>
    <name evidence="3" type="ORF">FHS83_002427</name>
</gene>
<proteinExistence type="inferred from homology"/>
<evidence type="ECO:0000313" key="3">
    <source>
        <dbReference type="EMBL" id="NIK89109.1"/>
    </source>
</evidence>
<accession>A0A846N0U4</accession>
<dbReference type="RefSeq" id="WP_167083226.1">
    <property type="nucleotide sequence ID" value="NZ_BAAADC010000001.1"/>
</dbReference>
<dbReference type="Pfam" id="PF04966">
    <property type="entry name" value="OprB"/>
    <property type="match status" value="1"/>
</dbReference>
<evidence type="ECO:0000256" key="2">
    <source>
        <dbReference type="RuleBase" id="RU363072"/>
    </source>
</evidence>
<evidence type="ECO:0000313" key="4">
    <source>
        <dbReference type="Proteomes" id="UP000570514"/>
    </source>
</evidence>
<dbReference type="InterPro" id="IPR007049">
    <property type="entry name" value="Carb-sel_porin_OprB"/>
</dbReference>
<name>A0A846N0U4_9PROT</name>
<keyword evidence="2" id="KW-0732">Signal</keyword>
<protein>
    <submittedName>
        <fullName evidence="3">High affinity Mn2+ porin</fullName>
    </submittedName>
</protein>
<dbReference type="GO" id="GO:0015288">
    <property type="term" value="F:porin activity"/>
    <property type="evidence" value="ECO:0007669"/>
    <property type="project" value="InterPro"/>
</dbReference>
<dbReference type="InterPro" id="IPR038673">
    <property type="entry name" value="OprB_sf"/>
</dbReference>
<reference evidence="3 4" key="1">
    <citation type="submission" date="2020-03" db="EMBL/GenBank/DDBJ databases">
        <title>Genomic Encyclopedia of Type Strains, Phase IV (KMG-IV): sequencing the most valuable type-strain genomes for metagenomic binning, comparative biology and taxonomic classification.</title>
        <authorList>
            <person name="Goeker M."/>
        </authorList>
    </citation>
    <scope>NUCLEOTIDE SEQUENCE [LARGE SCALE GENOMIC DNA]</scope>
    <source>
        <strain evidence="3 4">DSM 19867</strain>
    </source>
</reference>
<comment type="similarity">
    <text evidence="1 2">Belongs to the OprB family.</text>
</comment>
<organism evidence="3 4">
    <name type="scientific">Rhizomicrobium palustre</name>
    <dbReference type="NCBI Taxonomy" id="189966"/>
    <lineage>
        <taxon>Bacteria</taxon>
        <taxon>Pseudomonadati</taxon>
        <taxon>Pseudomonadota</taxon>
        <taxon>Alphaproteobacteria</taxon>
        <taxon>Micropepsales</taxon>
        <taxon>Micropepsaceae</taxon>
        <taxon>Rhizomicrobium</taxon>
    </lineage>
</organism>